<dbReference type="Gene3D" id="3.40.50.80">
    <property type="entry name" value="Nucleotide-binding domain of ferredoxin-NADP reductase (FNR) module"/>
    <property type="match status" value="1"/>
</dbReference>
<comment type="caution">
    <text evidence="3">The sequence shown here is derived from an EMBL/GenBank/DDBJ whole genome shotgun (WGS) entry which is preliminary data.</text>
</comment>
<dbReference type="SUPFAM" id="SSF54292">
    <property type="entry name" value="2Fe-2S ferredoxin-like"/>
    <property type="match status" value="1"/>
</dbReference>
<dbReference type="InterPro" id="IPR050415">
    <property type="entry name" value="MRET"/>
</dbReference>
<protein>
    <submittedName>
        <fullName evidence="3">Flavin reductase family protein</fullName>
    </submittedName>
</protein>
<proteinExistence type="predicted"/>
<dbReference type="InterPro" id="IPR001433">
    <property type="entry name" value="OxRdtase_FAD/NAD-bd"/>
</dbReference>
<dbReference type="RefSeq" id="WP_290282086.1">
    <property type="nucleotide sequence ID" value="NZ_JAUFQI010000001.1"/>
</dbReference>
<dbReference type="PANTHER" id="PTHR47354">
    <property type="entry name" value="NADH OXIDOREDUCTASE HCR"/>
    <property type="match status" value="1"/>
</dbReference>
<dbReference type="PROSITE" id="PS51085">
    <property type="entry name" value="2FE2S_FER_2"/>
    <property type="match status" value="1"/>
</dbReference>
<name>A0ABV7WUM7_9GAMM</name>
<dbReference type="CDD" id="cd00207">
    <property type="entry name" value="fer2"/>
    <property type="match status" value="1"/>
</dbReference>
<dbReference type="SUPFAM" id="SSF63380">
    <property type="entry name" value="Riboflavin synthase domain-like"/>
    <property type="match status" value="1"/>
</dbReference>
<dbReference type="InterPro" id="IPR039261">
    <property type="entry name" value="FNR_nucleotide-bd"/>
</dbReference>
<feature type="domain" description="2Fe-2S ferredoxin-type" evidence="1">
    <location>
        <begin position="278"/>
        <end position="360"/>
    </location>
</feature>
<reference evidence="4" key="1">
    <citation type="journal article" date="2019" name="Int. J. Syst. Evol. Microbiol.">
        <title>The Global Catalogue of Microorganisms (GCM) 10K type strain sequencing project: providing services to taxonomists for standard genome sequencing and annotation.</title>
        <authorList>
            <consortium name="The Broad Institute Genomics Platform"/>
            <consortium name="The Broad Institute Genome Sequencing Center for Infectious Disease"/>
            <person name="Wu L."/>
            <person name="Ma J."/>
        </authorList>
    </citation>
    <scope>NUCLEOTIDE SEQUENCE [LARGE SCALE GENOMIC DNA]</scope>
    <source>
        <strain evidence="4">CECT 8288</strain>
    </source>
</reference>
<sequence length="360" mass="40444">MSIAVSWLRAARNMVLPAKVYDFWCQEFGFISRRDQAMAKVVKVVQESSDSVSLWLKPNANFEGIQPGQHINIGVEVDGRRLNRSYSVSRVKGRRFRITARQVSQGKVSNYLNNHAKKGLVITLGDVYGEVSMAHFEEKPALFLAGGIGITPIISMLEAWSTSMRNHPVELMYWGKSEKDLAFIKRLKKIAKKNDWFRLHVIETEFIERNEDGTPKLIAESAQWFEDLKKRLPNVEAFACGNEGFVNQLRDRFQPWVNSFSFESFTPAFATASAGAPIQVNLTKQRRSVSIPSGMNILHGLEQAGVSIASGCRRGTCNTCTCKKVSGLVQDQQDKRVHAEDDAMFKPCMHAAISDITLEL</sequence>
<feature type="domain" description="FAD-binding FR-type" evidence="2">
    <location>
        <begin position="34"/>
        <end position="134"/>
    </location>
</feature>
<gene>
    <name evidence="3" type="ORF">ACFOND_14165</name>
</gene>
<evidence type="ECO:0000313" key="3">
    <source>
        <dbReference type="EMBL" id="MFC3702782.1"/>
    </source>
</evidence>
<dbReference type="Gene3D" id="3.10.20.30">
    <property type="match status" value="1"/>
</dbReference>
<dbReference type="Proteomes" id="UP001595710">
    <property type="component" value="Unassembled WGS sequence"/>
</dbReference>
<dbReference type="SUPFAM" id="SSF52343">
    <property type="entry name" value="Ferredoxin reductase-like, C-terminal NADP-linked domain"/>
    <property type="match status" value="1"/>
</dbReference>
<dbReference type="EMBL" id="JBHRYN010000020">
    <property type="protein sequence ID" value="MFC3702782.1"/>
    <property type="molecule type" value="Genomic_DNA"/>
</dbReference>
<dbReference type="InterPro" id="IPR012675">
    <property type="entry name" value="Beta-grasp_dom_sf"/>
</dbReference>
<dbReference type="Pfam" id="PF00175">
    <property type="entry name" value="NAD_binding_1"/>
    <property type="match status" value="1"/>
</dbReference>
<accession>A0ABV7WUM7</accession>
<keyword evidence="4" id="KW-1185">Reference proteome</keyword>
<dbReference type="PROSITE" id="PS51384">
    <property type="entry name" value="FAD_FR"/>
    <property type="match status" value="1"/>
</dbReference>
<dbReference type="InterPro" id="IPR017938">
    <property type="entry name" value="Riboflavin_synthase-like_b-brl"/>
</dbReference>
<evidence type="ECO:0000313" key="4">
    <source>
        <dbReference type="Proteomes" id="UP001595710"/>
    </source>
</evidence>
<organism evidence="3 4">
    <name type="scientific">Reinekea marina</name>
    <dbReference type="NCBI Taxonomy" id="1310421"/>
    <lineage>
        <taxon>Bacteria</taxon>
        <taxon>Pseudomonadati</taxon>
        <taxon>Pseudomonadota</taxon>
        <taxon>Gammaproteobacteria</taxon>
        <taxon>Oceanospirillales</taxon>
        <taxon>Saccharospirillaceae</taxon>
        <taxon>Reinekea</taxon>
    </lineage>
</organism>
<dbReference type="Pfam" id="PF00111">
    <property type="entry name" value="Fer2"/>
    <property type="match status" value="1"/>
</dbReference>
<dbReference type="PRINTS" id="PR00409">
    <property type="entry name" value="PHDIOXRDTASE"/>
</dbReference>
<dbReference type="Pfam" id="PF00970">
    <property type="entry name" value="FAD_binding_6"/>
    <property type="match status" value="1"/>
</dbReference>
<dbReference type="InterPro" id="IPR036010">
    <property type="entry name" value="2Fe-2S_ferredoxin-like_sf"/>
</dbReference>
<dbReference type="InterPro" id="IPR001041">
    <property type="entry name" value="2Fe-2S_ferredoxin-type"/>
</dbReference>
<evidence type="ECO:0000259" key="2">
    <source>
        <dbReference type="PROSITE" id="PS51384"/>
    </source>
</evidence>
<dbReference type="InterPro" id="IPR017927">
    <property type="entry name" value="FAD-bd_FR_type"/>
</dbReference>
<dbReference type="InterPro" id="IPR008333">
    <property type="entry name" value="Cbr1-like_FAD-bd_dom"/>
</dbReference>
<dbReference type="Gene3D" id="2.40.30.10">
    <property type="entry name" value="Translation factors"/>
    <property type="match status" value="1"/>
</dbReference>
<dbReference type="PANTHER" id="PTHR47354:SF3">
    <property type="entry name" value="OXIDOREDUCTASE-RELATED"/>
    <property type="match status" value="1"/>
</dbReference>
<evidence type="ECO:0000259" key="1">
    <source>
        <dbReference type="PROSITE" id="PS51085"/>
    </source>
</evidence>